<feature type="compositionally biased region" description="Polar residues" evidence="2">
    <location>
        <begin position="1"/>
        <end position="19"/>
    </location>
</feature>
<feature type="compositionally biased region" description="Low complexity" evidence="2">
    <location>
        <begin position="22"/>
        <end position="34"/>
    </location>
</feature>
<organism evidence="4 5">
    <name type="scientific">Methylobacterium phyllostachyos</name>
    <dbReference type="NCBI Taxonomy" id="582672"/>
    <lineage>
        <taxon>Bacteria</taxon>
        <taxon>Pseudomonadati</taxon>
        <taxon>Pseudomonadota</taxon>
        <taxon>Alphaproteobacteria</taxon>
        <taxon>Hyphomicrobiales</taxon>
        <taxon>Methylobacteriaceae</taxon>
        <taxon>Methylobacterium</taxon>
    </lineage>
</organism>
<evidence type="ECO:0000259" key="3">
    <source>
        <dbReference type="Pfam" id="PF19220"/>
    </source>
</evidence>
<gene>
    <name evidence="4" type="ORF">SAMN05216360_10792</name>
</gene>
<protein>
    <submittedName>
        <fullName evidence="4">Crescentin</fullName>
    </submittedName>
</protein>
<feature type="domain" description="Crescentin coiled-coil" evidence="3">
    <location>
        <begin position="102"/>
        <end position="460"/>
    </location>
</feature>
<dbReference type="Pfam" id="PF19220">
    <property type="entry name" value="Rod_CreS"/>
    <property type="match status" value="1"/>
</dbReference>
<sequence>MAWTSFRNMLSSSEGTSESHPAAEPAMPQAMPQARSRQAPEAPNQRAALAERNHSSLDAIGKRDEMLRQRIDAMVDRLEDIRSLQDDFVAILEPIVSISDELPRASMRIAELETSLAQEFQTGKAVRLEAAELSARISILTNEFSEASARVARAEEQLQARETALAAQAIELRDRVLAFENLERRLAAEIEQGKALVSEGKALRAEAQAADSALTRTEHDLLEARETLAALEQDSRRLRIQNEEQTLRLDELEARYRAVEGTVEAERQKARVAEGQLAAETANRVRLEAQFETDAATLRAERSALAMKLEAAVNRADTNEQLLAQARVQLRDRDEAHRLAERNFKETNIARVTAERRLETVQEDLARQTERFVEMQRARSDLDARCDMLAKALAAKDAALEQAGSRNAALTERIEQLTHRQEAARIEYEAANRRLAEDLQNERSERALVQGALDIARETRTTLQKQYEALKRSGRGWRKPGGAAEGQDLAPQPEREEASNVHPFASPGTAG</sequence>
<evidence type="ECO:0000256" key="1">
    <source>
        <dbReference type="SAM" id="Coils"/>
    </source>
</evidence>
<dbReference type="InterPro" id="IPR043652">
    <property type="entry name" value="CreS_CC"/>
</dbReference>
<name>A0A1H0A7M7_9HYPH</name>
<keyword evidence="5" id="KW-1185">Reference proteome</keyword>
<dbReference type="STRING" id="582672.SAMN05216360_10792"/>
<proteinExistence type="predicted"/>
<dbReference type="AlphaFoldDB" id="A0A1H0A7M7"/>
<evidence type="ECO:0000256" key="2">
    <source>
        <dbReference type="SAM" id="MobiDB-lite"/>
    </source>
</evidence>
<accession>A0A1H0A7M7</accession>
<reference evidence="5" key="1">
    <citation type="submission" date="2016-10" db="EMBL/GenBank/DDBJ databases">
        <authorList>
            <person name="Varghese N."/>
            <person name="Submissions S."/>
        </authorList>
    </citation>
    <scope>NUCLEOTIDE SEQUENCE [LARGE SCALE GENOMIC DNA]</scope>
    <source>
        <strain evidence="5">BL47</strain>
    </source>
</reference>
<feature type="coiled-coil region" evidence="1">
    <location>
        <begin position="214"/>
        <end position="290"/>
    </location>
</feature>
<evidence type="ECO:0000313" key="4">
    <source>
        <dbReference type="EMBL" id="SDN29214.1"/>
    </source>
</evidence>
<dbReference type="OrthoDB" id="7908313at2"/>
<dbReference type="EMBL" id="FNHS01000007">
    <property type="protein sequence ID" value="SDN29214.1"/>
    <property type="molecule type" value="Genomic_DNA"/>
</dbReference>
<feature type="region of interest" description="Disordered" evidence="2">
    <location>
        <begin position="470"/>
        <end position="511"/>
    </location>
</feature>
<evidence type="ECO:0000313" key="5">
    <source>
        <dbReference type="Proteomes" id="UP000198704"/>
    </source>
</evidence>
<feature type="region of interest" description="Disordered" evidence="2">
    <location>
        <begin position="1"/>
        <end position="55"/>
    </location>
</feature>
<keyword evidence="1" id="KW-0175">Coiled coil</keyword>
<feature type="coiled-coil region" evidence="1">
    <location>
        <begin position="130"/>
        <end position="164"/>
    </location>
</feature>
<dbReference type="Proteomes" id="UP000198704">
    <property type="component" value="Unassembled WGS sequence"/>
</dbReference>